<reference evidence="1" key="1">
    <citation type="submission" date="2019-08" db="EMBL/GenBank/DDBJ databases">
        <title>The genome of the North American firefly Photinus pyralis.</title>
        <authorList>
            <consortium name="Photinus pyralis genome working group"/>
            <person name="Fallon T.R."/>
            <person name="Sander Lower S.E."/>
            <person name="Weng J.-K."/>
        </authorList>
    </citation>
    <scope>NUCLEOTIDE SEQUENCE</scope>
    <source>
        <strain evidence="1">TRF0915ILg1</strain>
        <tissue evidence="1">Whole body</tissue>
    </source>
</reference>
<comment type="caution">
    <text evidence="1">The sequence shown here is derived from an EMBL/GenBank/DDBJ whole genome shotgun (WGS) entry which is preliminary data.</text>
</comment>
<dbReference type="OrthoDB" id="6781202at2759"/>
<sequence length="140" mass="16179">MSVNKSNYWKDHHKRHRPLTLQELEAELENLEDGLKIDAVIIPPEVDELTDEEDIDENLLQGKNIAQDVAGTFQIMTTDSEVLENLDTENTGTATCTRKKEKQNSKVTPYIPNWKKKHPNTTKPHLVIRFSKTKNKRFIV</sequence>
<dbReference type="AlphaFoldDB" id="A0A8K0DKR2"/>
<protein>
    <submittedName>
        <fullName evidence="1">Uncharacterized protein</fullName>
    </submittedName>
</protein>
<name>A0A8K0DKR2_IGNLU</name>
<accession>A0A8K0DKR2</accession>
<evidence type="ECO:0000313" key="2">
    <source>
        <dbReference type="Proteomes" id="UP000801492"/>
    </source>
</evidence>
<gene>
    <name evidence="1" type="ORF">ILUMI_01211</name>
</gene>
<organism evidence="1 2">
    <name type="scientific">Ignelater luminosus</name>
    <name type="common">Cucubano</name>
    <name type="synonym">Pyrophorus luminosus</name>
    <dbReference type="NCBI Taxonomy" id="2038154"/>
    <lineage>
        <taxon>Eukaryota</taxon>
        <taxon>Metazoa</taxon>
        <taxon>Ecdysozoa</taxon>
        <taxon>Arthropoda</taxon>
        <taxon>Hexapoda</taxon>
        <taxon>Insecta</taxon>
        <taxon>Pterygota</taxon>
        <taxon>Neoptera</taxon>
        <taxon>Endopterygota</taxon>
        <taxon>Coleoptera</taxon>
        <taxon>Polyphaga</taxon>
        <taxon>Elateriformia</taxon>
        <taxon>Elateroidea</taxon>
        <taxon>Elateridae</taxon>
        <taxon>Agrypninae</taxon>
        <taxon>Pyrophorini</taxon>
        <taxon>Ignelater</taxon>
    </lineage>
</organism>
<dbReference type="Proteomes" id="UP000801492">
    <property type="component" value="Unassembled WGS sequence"/>
</dbReference>
<evidence type="ECO:0000313" key="1">
    <source>
        <dbReference type="EMBL" id="KAF2904968.1"/>
    </source>
</evidence>
<dbReference type="EMBL" id="VTPC01000634">
    <property type="protein sequence ID" value="KAF2904968.1"/>
    <property type="molecule type" value="Genomic_DNA"/>
</dbReference>
<keyword evidence="2" id="KW-1185">Reference proteome</keyword>
<proteinExistence type="predicted"/>